<dbReference type="PROSITE" id="PS00107">
    <property type="entry name" value="PROTEIN_KINASE_ATP"/>
    <property type="match status" value="1"/>
</dbReference>
<dbReference type="RefSeq" id="WP_315725271.1">
    <property type="nucleotide sequence ID" value="NZ_JAVUPU010000003.1"/>
</dbReference>
<dbReference type="Proteomes" id="UP001259572">
    <property type="component" value="Unassembled WGS sequence"/>
</dbReference>
<comment type="caution">
    <text evidence="9">The sequence shown here is derived from an EMBL/GenBank/DDBJ whole genome shotgun (WGS) entry which is preliminary data.</text>
</comment>
<dbReference type="PROSITE" id="PS50011">
    <property type="entry name" value="PROTEIN_KINASE_DOM"/>
    <property type="match status" value="1"/>
</dbReference>
<reference evidence="9 10" key="1">
    <citation type="submission" date="2023-05" db="EMBL/GenBank/DDBJ databases">
        <authorList>
            <person name="Guo Y."/>
        </authorList>
    </citation>
    <scope>NUCLEOTIDE SEQUENCE [LARGE SCALE GENOMIC DNA]</scope>
    <source>
        <strain evidence="9 10">GR2756</strain>
    </source>
</reference>
<dbReference type="PANTHER" id="PTHR43289:SF6">
    <property type="entry name" value="SERINE_THREONINE-PROTEIN KINASE NEKL-3"/>
    <property type="match status" value="1"/>
</dbReference>
<evidence type="ECO:0000259" key="7">
    <source>
        <dbReference type="PROSITE" id="PS50011"/>
    </source>
</evidence>
<evidence type="ECO:0000256" key="4">
    <source>
        <dbReference type="ARBA" id="ARBA00022840"/>
    </source>
</evidence>
<dbReference type="InterPro" id="IPR008271">
    <property type="entry name" value="Ser/Thr_kinase_AS"/>
</dbReference>
<evidence type="ECO:0000256" key="2">
    <source>
        <dbReference type="ARBA" id="ARBA00022741"/>
    </source>
</evidence>
<dbReference type="SMART" id="SM00304">
    <property type="entry name" value="HAMP"/>
    <property type="match status" value="1"/>
</dbReference>
<keyword evidence="2 5" id="KW-0547">Nucleotide-binding</keyword>
<evidence type="ECO:0000256" key="3">
    <source>
        <dbReference type="ARBA" id="ARBA00022777"/>
    </source>
</evidence>
<gene>
    <name evidence="9" type="ORF">RQX22_07860</name>
</gene>
<evidence type="ECO:0000259" key="8">
    <source>
        <dbReference type="PROSITE" id="PS50885"/>
    </source>
</evidence>
<dbReference type="PANTHER" id="PTHR43289">
    <property type="entry name" value="MITOGEN-ACTIVATED PROTEIN KINASE KINASE KINASE 20-RELATED"/>
    <property type="match status" value="1"/>
</dbReference>
<dbReference type="InterPro" id="IPR011009">
    <property type="entry name" value="Kinase-like_dom_sf"/>
</dbReference>
<dbReference type="Gene3D" id="1.10.510.10">
    <property type="entry name" value="Transferase(Phosphotransferase) domain 1"/>
    <property type="match status" value="1"/>
</dbReference>
<keyword evidence="3 9" id="KW-0418">Kinase</keyword>
<keyword evidence="1" id="KW-0808">Transferase</keyword>
<feature type="binding site" evidence="5">
    <location>
        <position position="37"/>
    </location>
    <ligand>
        <name>ATP</name>
        <dbReference type="ChEBI" id="CHEBI:30616"/>
    </ligand>
</feature>
<dbReference type="InterPro" id="IPR017441">
    <property type="entry name" value="Protein_kinase_ATP_BS"/>
</dbReference>
<dbReference type="Pfam" id="PF00672">
    <property type="entry name" value="HAMP"/>
    <property type="match status" value="1"/>
</dbReference>
<keyword evidence="6" id="KW-0812">Transmembrane</keyword>
<proteinExistence type="predicted"/>
<dbReference type="PROSITE" id="PS50885">
    <property type="entry name" value="HAMP"/>
    <property type="match status" value="1"/>
</dbReference>
<dbReference type="EMBL" id="JAVUPU010000003">
    <property type="protein sequence ID" value="MDT9598860.1"/>
    <property type="molecule type" value="Genomic_DNA"/>
</dbReference>
<keyword evidence="4 5" id="KW-0067">ATP-binding</keyword>
<name>A0ABU3Q636_9SPHN</name>
<evidence type="ECO:0000313" key="10">
    <source>
        <dbReference type="Proteomes" id="UP001259572"/>
    </source>
</evidence>
<keyword evidence="10" id="KW-1185">Reference proteome</keyword>
<feature type="transmembrane region" description="Helical" evidence="6">
    <location>
        <begin position="295"/>
        <end position="317"/>
    </location>
</feature>
<feature type="domain" description="HAMP" evidence="8">
    <location>
        <begin position="482"/>
        <end position="534"/>
    </location>
</feature>
<accession>A0ABU3Q636</accession>
<dbReference type="CDD" id="cd06225">
    <property type="entry name" value="HAMP"/>
    <property type="match status" value="1"/>
</dbReference>
<feature type="transmembrane region" description="Helical" evidence="6">
    <location>
        <begin position="461"/>
        <end position="481"/>
    </location>
</feature>
<feature type="domain" description="Protein kinase" evidence="7">
    <location>
        <begin position="8"/>
        <end position="281"/>
    </location>
</feature>
<protein>
    <submittedName>
        <fullName evidence="9">Protein kinase</fullName>
    </submittedName>
</protein>
<dbReference type="CDD" id="cd14014">
    <property type="entry name" value="STKc_PknB_like"/>
    <property type="match status" value="1"/>
</dbReference>
<sequence length="569" mass="61476">MVQLIGRYKIEKLIGEGAMANVYRAHDPSIDRVLAIKVLKNEFRQNPEIVTRFLREAKAAGALSHPNIVTIYDVGEADDYPYIAMELLNGEPLDEHIAKHGRLTLKRSIRIAGQIARALHYAHGLGIVHRDIKPSNIVLCEDGASAKILDFGIARIGEADRVRAELNALRTQVGQVLGTPRYMSPEQALGLEIDHRSDLFSLGAVLHEMITGQPAFGGSSLATIALQITQQNPDPIAASIPDCPRGLQFVVDKLLAKQPEKRFASGADVANTLRREYEALFAERRQHRRGLSLEWRLTLVMGVATAVALLVSITAVLDRQYKMMERMALTSGTSIASFVATNVALRAVENAGLPAAQQDWLPVQAFVAAASKDPNVQRIVMADAHRRIRGSSDPARLGTLLKPVEGETVLASSSDQIVTSTPKKGFRFRRAVRYAGQPFGTIELVVGGGELKAAAASARSLLLGLGAALLLIVLALSYTIASQLARPIRQLKSALADAANGRLDYRISHGRRDEFGDLFDGFNALASTLEERAAGNPESVSADPSLNATRVDLPAAAAPQAGRFGRRVA</sequence>
<evidence type="ECO:0000256" key="5">
    <source>
        <dbReference type="PROSITE-ProRule" id="PRU10141"/>
    </source>
</evidence>
<evidence type="ECO:0000256" key="6">
    <source>
        <dbReference type="SAM" id="Phobius"/>
    </source>
</evidence>
<dbReference type="GO" id="GO:0016301">
    <property type="term" value="F:kinase activity"/>
    <property type="evidence" value="ECO:0007669"/>
    <property type="project" value="UniProtKB-KW"/>
</dbReference>
<evidence type="ECO:0000313" key="9">
    <source>
        <dbReference type="EMBL" id="MDT9598860.1"/>
    </source>
</evidence>
<organism evidence="9 10">
    <name type="scientific">Sphingosinicella rhizophila</name>
    <dbReference type="NCBI Taxonomy" id="3050082"/>
    <lineage>
        <taxon>Bacteria</taxon>
        <taxon>Pseudomonadati</taxon>
        <taxon>Pseudomonadota</taxon>
        <taxon>Alphaproteobacteria</taxon>
        <taxon>Sphingomonadales</taxon>
        <taxon>Sphingosinicellaceae</taxon>
        <taxon>Sphingosinicella</taxon>
    </lineage>
</organism>
<dbReference type="SUPFAM" id="SSF56112">
    <property type="entry name" value="Protein kinase-like (PK-like)"/>
    <property type="match status" value="1"/>
</dbReference>
<dbReference type="SUPFAM" id="SSF158472">
    <property type="entry name" value="HAMP domain-like"/>
    <property type="match status" value="1"/>
</dbReference>
<dbReference type="Pfam" id="PF00069">
    <property type="entry name" value="Pkinase"/>
    <property type="match status" value="1"/>
</dbReference>
<evidence type="ECO:0000256" key="1">
    <source>
        <dbReference type="ARBA" id="ARBA00022679"/>
    </source>
</evidence>
<dbReference type="SMART" id="SM00220">
    <property type="entry name" value="S_TKc"/>
    <property type="match status" value="1"/>
</dbReference>
<keyword evidence="6" id="KW-0472">Membrane</keyword>
<dbReference type="Gene3D" id="6.10.340.10">
    <property type="match status" value="1"/>
</dbReference>
<dbReference type="InterPro" id="IPR000719">
    <property type="entry name" value="Prot_kinase_dom"/>
</dbReference>
<keyword evidence="6" id="KW-1133">Transmembrane helix</keyword>
<dbReference type="InterPro" id="IPR003660">
    <property type="entry name" value="HAMP_dom"/>
</dbReference>
<dbReference type="Gene3D" id="3.30.200.20">
    <property type="entry name" value="Phosphorylase Kinase, domain 1"/>
    <property type="match status" value="1"/>
</dbReference>
<dbReference type="PROSITE" id="PS00108">
    <property type="entry name" value="PROTEIN_KINASE_ST"/>
    <property type="match status" value="1"/>
</dbReference>